<gene>
    <name evidence="2" type="ORF">FHR83_002135</name>
</gene>
<dbReference type="EMBL" id="JACHXF010000003">
    <property type="protein sequence ID" value="MBB3094483.1"/>
    <property type="molecule type" value="Genomic_DNA"/>
</dbReference>
<feature type="transmembrane region" description="Helical" evidence="1">
    <location>
        <begin position="88"/>
        <end position="106"/>
    </location>
</feature>
<name>A0A7W5ADT1_9ACTN</name>
<dbReference type="AlphaFoldDB" id="A0A7W5ADT1"/>
<comment type="caution">
    <text evidence="2">The sequence shown here is derived from an EMBL/GenBank/DDBJ whole genome shotgun (WGS) entry which is preliminary data.</text>
</comment>
<organism evidence="2 3">
    <name type="scientific">Actinoplanes campanulatus</name>
    <dbReference type="NCBI Taxonomy" id="113559"/>
    <lineage>
        <taxon>Bacteria</taxon>
        <taxon>Bacillati</taxon>
        <taxon>Actinomycetota</taxon>
        <taxon>Actinomycetes</taxon>
        <taxon>Micromonosporales</taxon>
        <taxon>Micromonosporaceae</taxon>
        <taxon>Actinoplanes</taxon>
    </lineage>
</organism>
<dbReference type="Proteomes" id="UP000590749">
    <property type="component" value="Unassembled WGS sequence"/>
</dbReference>
<dbReference type="RefSeq" id="WP_183218751.1">
    <property type="nucleotide sequence ID" value="NZ_BMPW01000008.1"/>
</dbReference>
<evidence type="ECO:0000256" key="1">
    <source>
        <dbReference type="SAM" id="Phobius"/>
    </source>
</evidence>
<evidence type="ECO:0008006" key="4">
    <source>
        <dbReference type="Google" id="ProtNLM"/>
    </source>
</evidence>
<evidence type="ECO:0000313" key="2">
    <source>
        <dbReference type="EMBL" id="MBB3094483.1"/>
    </source>
</evidence>
<keyword evidence="1" id="KW-0472">Membrane</keyword>
<protein>
    <recommendedName>
        <fullName evidence="4">VIT family protein</fullName>
    </recommendedName>
</protein>
<accession>A0A7W5ADT1</accession>
<keyword evidence="1" id="KW-1133">Transmembrane helix</keyword>
<keyword evidence="3" id="KW-1185">Reference proteome</keyword>
<keyword evidence="1" id="KW-0812">Transmembrane</keyword>
<feature type="transmembrane region" description="Helical" evidence="1">
    <location>
        <begin position="16"/>
        <end position="33"/>
    </location>
</feature>
<evidence type="ECO:0000313" key="3">
    <source>
        <dbReference type="Proteomes" id="UP000590749"/>
    </source>
</evidence>
<proteinExistence type="predicted"/>
<feature type="transmembrane region" description="Helical" evidence="1">
    <location>
        <begin position="112"/>
        <end position="132"/>
    </location>
</feature>
<sequence>MTRSMWVRLKHESEEATASGIYGLIVGAAVLVASHAPTVARAVFAVLATLTIYWLAERYARIVAERIHAGQRPTWHTVRRQLTTGWEMVTASGLPLLALIGSYFLGGATIDTAVLAALMCSTVLLCLSGWLIGSNGRLQPGERLASMLVAGGFGATLIILKTLLH</sequence>
<feature type="transmembrane region" description="Helical" evidence="1">
    <location>
        <begin position="144"/>
        <end position="164"/>
    </location>
</feature>
<reference evidence="2 3" key="1">
    <citation type="submission" date="2020-08" db="EMBL/GenBank/DDBJ databases">
        <title>Genomic Encyclopedia of Type Strains, Phase III (KMG-III): the genomes of soil and plant-associated and newly described type strains.</title>
        <authorList>
            <person name="Whitman W."/>
        </authorList>
    </citation>
    <scope>NUCLEOTIDE SEQUENCE [LARGE SCALE GENOMIC DNA]</scope>
    <source>
        <strain evidence="2 3">CECT 3287</strain>
    </source>
</reference>